<protein>
    <recommendedName>
        <fullName evidence="3">Brl1/Brr6 domain-containing protein</fullName>
    </recommendedName>
</protein>
<feature type="transmembrane region" description="Helical" evidence="2">
    <location>
        <begin position="298"/>
        <end position="319"/>
    </location>
</feature>
<dbReference type="Pfam" id="PF10104">
    <property type="entry name" value="Brr6_like_C_C"/>
    <property type="match status" value="1"/>
</dbReference>
<proteinExistence type="predicted"/>
<dbReference type="GO" id="GO:0055088">
    <property type="term" value="P:lipid homeostasis"/>
    <property type="evidence" value="ECO:0007669"/>
    <property type="project" value="InterPro"/>
</dbReference>
<evidence type="ECO:0000313" key="4">
    <source>
        <dbReference type="EMBL" id="KAG2172259.1"/>
    </source>
</evidence>
<dbReference type="AlphaFoldDB" id="A0A8H7PE53"/>
<sequence length="349" mass="39337">MYRSRAGPMDYEYESKSELPNIFARKEKEPLITEKTEVETGVKRTFSSAGLSTPSPSFTFQQSPKDVKPYVSGLGHPFLFALPNSVAKEADVPDNTVAASQRKISQNAVLRARKRRAKENLFGSGFRKRLYEIAGENESASDSDSDTFDQKPLAANAENGKPMTENQASKTEFDGWNAPQYDYAYIISGYIQTGFNLFIVLVMVYLAVQVILTIQRDVQQKVDEYSSAIVKEISVCAKLYYDNRCDPENRVPAMDESCRNWETCMDRDPDIVGRAKVSAETFAEIVNGFIDPISYKSMLFFLVLIFGSLIISNCAFGMYRSRHLHQYQELVNTHVGGAYGNSNLKSHRY</sequence>
<gene>
    <name evidence="4" type="ORF">INT43_004800</name>
</gene>
<accession>A0A8H7PE53</accession>
<reference evidence="4" key="1">
    <citation type="submission" date="2020-12" db="EMBL/GenBank/DDBJ databases">
        <title>Metabolic potential, ecology and presence of endohyphal bacteria is reflected in genomic diversity of Mucoromycotina.</title>
        <authorList>
            <person name="Muszewska A."/>
            <person name="Okrasinska A."/>
            <person name="Steczkiewicz K."/>
            <person name="Drgas O."/>
            <person name="Orlowska M."/>
            <person name="Perlinska-Lenart U."/>
            <person name="Aleksandrzak-Piekarczyk T."/>
            <person name="Szatraj K."/>
            <person name="Zielenkiewicz U."/>
            <person name="Pilsyk S."/>
            <person name="Malc E."/>
            <person name="Mieczkowski P."/>
            <person name="Kruszewska J.S."/>
            <person name="Biernat P."/>
            <person name="Pawlowska J."/>
        </authorList>
    </citation>
    <scope>NUCLEOTIDE SEQUENCE</scope>
    <source>
        <strain evidence="4">WA0000067209</strain>
    </source>
</reference>
<dbReference type="InterPro" id="IPR018767">
    <property type="entry name" value="Brl1/Brr6_dom"/>
</dbReference>
<dbReference type="Proteomes" id="UP000654370">
    <property type="component" value="Unassembled WGS sequence"/>
</dbReference>
<evidence type="ECO:0000259" key="3">
    <source>
        <dbReference type="SMART" id="SM01042"/>
    </source>
</evidence>
<evidence type="ECO:0000256" key="2">
    <source>
        <dbReference type="SAM" id="Phobius"/>
    </source>
</evidence>
<keyword evidence="5" id="KW-1185">Reference proteome</keyword>
<feature type="region of interest" description="Disordered" evidence="1">
    <location>
        <begin position="137"/>
        <end position="171"/>
    </location>
</feature>
<keyword evidence="2" id="KW-0472">Membrane</keyword>
<name>A0A8H7PE53_MORIS</name>
<dbReference type="PANTHER" id="PTHR28136:SF1">
    <property type="entry name" value="NUCLEUS EXPORT PROTEIN BRL1"/>
    <property type="match status" value="1"/>
</dbReference>
<evidence type="ECO:0000313" key="5">
    <source>
        <dbReference type="Proteomes" id="UP000654370"/>
    </source>
</evidence>
<comment type="caution">
    <text evidence="4">The sequence shown here is derived from an EMBL/GenBank/DDBJ whole genome shotgun (WGS) entry which is preliminary data.</text>
</comment>
<dbReference type="OrthoDB" id="5961at2759"/>
<dbReference type="GO" id="GO:0031965">
    <property type="term" value="C:nuclear membrane"/>
    <property type="evidence" value="ECO:0007669"/>
    <property type="project" value="InterPro"/>
</dbReference>
<dbReference type="EMBL" id="JAEPQZ010000017">
    <property type="protein sequence ID" value="KAG2172259.1"/>
    <property type="molecule type" value="Genomic_DNA"/>
</dbReference>
<dbReference type="InterPro" id="IPR040202">
    <property type="entry name" value="Brl1/Brr6"/>
</dbReference>
<keyword evidence="2" id="KW-0812">Transmembrane</keyword>
<dbReference type="SMART" id="SM01042">
    <property type="entry name" value="Brr6_like_C_C"/>
    <property type="match status" value="1"/>
</dbReference>
<feature type="transmembrane region" description="Helical" evidence="2">
    <location>
        <begin position="195"/>
        <end position="214"/>
    </location>
</feature>
<dbReference type="PANTHER" id="PTHR28136">
    <property type="entry name" value="NUCLEUS EXPORT PROTEIN BRR6"/>
    <property type="match status" value="1"/>
</dbReference>
<dbReference type="GO" id="GO:0006998">
    <property type="term" value="P:nuclear envelope organization"/>
    <property type="evidence" value="ECO:0007669"/>
    <property type="project" value="InterPro"/>
</dbReference>
<feature type="domain" description="Brl1/Brr6" evidence="3">
    <location>
        <begin position="187"/>
        <end position="320"/>
    </location>
</feature>
<organism evidence="4 5">
    <name type="scientific">Mortierella isabellina</name>
    <name type="common">Filamentous fungus</name>
    <name type="synonym">Umbelopsis isabellina</name>
    <dbReference type="NCBI Taxonomy" id="91625"/>
    <lineage>
        <taxon>Eukaryota</taxon>
        <taxon>Fungi</taxon>
        <taxon>Fungi incertae sedis</taxon>
        <taxon>Mucoromycota</taxon>
        <taxon>Mucoromycotina</taxon>
        <taxon>Umbelopsidomycetes</taxon>
        <taxon>Umbelopsidales</taxon>
        <taxon>Umbelopsidaceae</taxon>
        <taxon>Umbelopsis</taxon>
    </lineage>
</organism>
<evidence type="ECO:0000256" key="1">
    <source>
        <dbReference type="SAM" id="MobiDB-lite"/>
    </source>
</evidence>
<keyword evidence="2" id="KW-1133">Transmembrane helix</keyword>